<gene>
    <name evidence="1" type="ORF">BOTBODRAFT_45212</name>
</gene>
<dbReference type="HOGENOM" id="CLU_561435_0_0_1"/>
<protein>
    <submittedName>
        <fullName evidence="1">Uncharacterized protein</fullName>
    </submittedName>
</protein>
<dbReference type="InParanoid" id="A0A067MDA6"/>
<organism evidence="1 2">
    <name type="scientific">Botryobasidium botryosum (strain FD-172 SS1)</name>
    <dbReference type="NCBI Taxonomy" id="930990"/>
    <lineage>
        <taxon>Eukaryota</taxon>
        <taxon>Fungi</taxon>
        <taxon>Dikarya</taxon>
        <taxon>Basidiomycota</taxon>
        <taxon>Agaricomycotina</taxon>
        <taxon>Agaricomycetes</taxon>
        <taxon>Cantharellales</taxon>
        <taxon>Botryobasidiaceae</taxon>
        <taxon>Botryobasidium</taxon>
    </lineage>
</organism>
<dbReference type="Gene3D" id="3.80.10.10">
    <property type="entry name" value="Ribonuclease Inhibitor"/>
    <property type="match status" value="1"/>
</dbReference>
<dbReference type="InterPro" id="IPR032675">
    <property type="entry name" value="LRR_dom_sf"/>
</dbReference>
<accession>A0A067MDA6</accession>
<keyword evidence="2" id="KW-1185">Reference proteome</keyword>
<dbReference type="Proteomes" id="UP000027195">
    <property type="component" value="Unassembled WGS sequence"/>
</dbReference>
<proteinExistence type="predicted"/>
<dbReference type="OrthoDB" id="3365698at2759"/>
<name>A0A067MDA6_BOTB1</name>
<evidence type="ECO:0000313" key="2">
    <source>
        <dbReference type="Proteomes" id="UP000027195"/>
    </source>
</evidence>
<reference evidence="2" key="1">
    <citation type="journal article" date="2014" name="Proc. Natl. Acad. Sci. U.S.A.">
        <title>Extensive sampling of basidiomycete genomes demonstrates inadequacy of the white-rot/brown-rot paradigm for wood decay fungi.</title>
        <authorList>
            <person name="Riley R."/>
            <person name="Salamov A.A."/>
            <person name="Brown D.W."/>
            <person name="Nagy L.G."/>
            <person name="Floudas D."/>
            <person name="Held B.W."/>
            <person name="Levasseur A."/>
            <person name="Lombard V."/>
            <person name="Morin E."/>
            <person name="Otillar R."/>
            <person name="Lindquist E.A."/>
            <person name="Sun H."/>
            <person name="LaButti K.M."/>
            <person name="Schmutz J."/>
            <person name="Jabbour D."/>
            <person name="Luo H."/>
            <person name="Baker S.E."/>
            <person name="Pisabarro A.G."/>
            <person name="Walton J.D."/>
            <person name="Blanchette R.A."/>
            <person name="Henrissat B."/>
            <person name="Martin F."/>
            <person name="Cullen D."/>
            <person name="Hibbett D.S."/>
            <person name="Grigoriev I.V."/>
        </authorList>
    </citation>
    <scope>NUCLEOTIDE SEQUENCE [LARGE SCALE GENOMIC DNA]</scope>
    <source>
        <strain evidence="2">FD-172 SS1</strain>
    </source>
</reference>
<evidence type="ECO:0000313" key="1">
    <source>
        <dbReference type="EMBL" id="KDQ13544.1"/>
    </source>
</evidence>
<sequence length="495" mass="56149">MQEYSKNTPDFLGARASAETTLPPKLLPEQSDHIHLSEPTSLPALIATLLDDVLALVFAVGHNDQLQSYMRGVPVRRFGDTPGCRALTFATAVSHVCRHWRVVAVSTAMLWRNIRIGRHTKLEHAMTWADRSKSAPLSFMFEEGSGVHQYDFYRTLNSHFSRCSELHLQAYPFTIFRILKWFDGGKAPSLQNVTLHAIGEREEDVRVEDLLANIPTLKSLRIYGTYGMRPPFTPNLLAQLSELALHHPCDDNEQWHTFDWWSLLSSCSGLEILVLDDLPDSEVHLETHPTPHLPRLRSLSLRKMNPSQLLSFLLNIDAPQLRRLQLTCYDVEYSLHSVSPSLANKFNKSVLPRHTLPAQELVIDWPCGAELMGTLLMHLPLVETLTSVNTNSILALRRSPIPLPHLRNLILPTCSSSQVARSLRSLIESRRAASSAGVLPIRSLTIESCQGRSLFRTLKEDEAWFLEVLEEYSPPPEPEYIEFGEAVRPEVERWW</sequence>
<dbReference type="STRING" id="930990.A0A067MDA6"/>
<dbReference type="EMBL" id="KL198043">
    <property type="protein sequence ID" value="KDQ13544.1"/>
    <property type="molecule type" value="Genomic_DNA"/>
</dbReference>
<dbReference type="AlphaFoldDB" id="A0A067MDA6"/>